<feature type="domain" description="Piwi" evidence="1">
    <location>
        <begin position="1"/>
        <end position="274"/>
    </location>
</feature>
<dbReference type="GO" id="GO:0003676">
    <property type="term" value="F:nucleic acid binding"/>
    <property type="evidence" value="ECO:0007669"/>
    <property type="project" value="InterPro"/>
</dbReference>
<evidence type="ECO:0000313" key="2">
    <source>
        <dbReference type="Proteomes" id="UP000887574"/>
    </source>
</evidence>
<evidence type="ECO:0000259" key="1">
    <source>
        <dbReference type="PROSITE" id="PS50822"/>
    </source>
</evidence>
<dbReference type="InterPro" id="IPR003165">
    <property type="entry name" value="Piwi"/>
</dbReference>
<accession>A0A915DK33</accession>
<dbReference type="SMART" id="SM00950">
    <property type="entry name" value="Piwi"/>
    <property type="match status" value="1"/>
</dbReference>
<dbReference type="InterPro" id="IPR012337">
    <property type="entry name" value="RNaseH-like_sf"/>
</dbReference>
<proteinExistence type="predicted"/>
<dbReference type="PANTHER" id="PTHR22891">
    <property type="entry name" value="EUKARYOTIC TRANSLATION INITIATION FACTOR 2C"/>
    <property type="match status" value="1"/>
</dbReference>
<keyword evidence="2" id="KW-1185">Reference proteome</keyword>
<dbReference type="Pfam" id="PF02171">
    <property type="entry name" value="Piwi"/>
    <property type="match status" value="1"/>
</dbReference>
<dbReference type="Proteomes" id="UP000887574">
    <property type="component" value="Unplaced"/>
</dbReference>
<dbReference type="Gene3D" id="3.30.420.10">
    <property type="entry name" value="Ribonuclease H-like superfamily/Ribonuclease H"/>
    <property type="match status" value="1"/>
</dbReference>
<reference evidence="3" key="1">
    <citation type="submission" date="2022-11" db="UniProtKB">
        <authorList>
            <consortium name="WormBaseParasite"/>
        </authorList>
    </citation>
    <scope>IDENTIFICATION</scope>
</reference>
<evidence type="ECO:0000313" key="3">
    <source>
        <dbReference type="WBParaSite" id="jg20416"/>
    </source>
</evidence>
<name>A0A915DK33_9BILA</name>
<dbReference type="SUPFAM" id="SSF53098">
    <property type="entry name" value="Ribonuclease H-like"/>
    <property type="match status" value="1"/>
</dbReference>
<dbReference type="WBParaSite" id="jg20416">
    <property type="protein sequence ID" value="jg20416"/>
    <property type="gene ID" value="jg20416"/>
</dbReference>
<dbReference type="AlphaFoldDB" id="A0A915DK33"/>
<dbReference type="PROSITE" id="PS50822">
    <property type="entry name" value="PIWI"/>
    <property type="match status" value="1"/>
</dbReference>
<dbReference type="InterPro" id="IPR036397">
    <property type="entry name" value="RNaseH_sf"/>
</dbReference>
<organism evidence="2 3">
    <name type="scientific">Ditylenchus dipsaci</name>
    <dbReference type="NCBI Taxonomy" id="166011"/>
    <lineage>
        <taxon>Eukaryota</taxon>
        <taxon>Metazoa</taxon>
        <taxon>Ecdysozoa</taxon>
        <taxon>Nematoda</taxon>
        <taxon>Chromadorea</taxon>
        <taxon>Rhabditida</taxon>
        <taxon>Tylenchina</taxon>
        <taxon>Tylenchomorpha</taxon>
        <taxon>Sphaerularioidea</taxon>
        <taxon>Anguinidae</taxon>
        <taxon>Anguininae</taxon>
        <taxon>Ditylenchus</taxon>
    </lineage>
</organism>
<protein>
    <submittedName>
        <fullName evidence="3">Piwi domain-containing protein</fullName>
    </submittedName>
</protein>
<sequence>MSIVHENKIKTLENIINKSNMKLNGLNYVPLIPKNSSKYSLESGKILVIGLDVAHPKHFAAANEVADPSVVGICANMVENKHNFVGDYFFQTARQESIDKQQLKQRIHWILRSLQKNRPDTCPQLVVVLRDGLSEGQFKMAIQDELAAIKEACQEMRLKNLKFVLLIATKRHSKRIFALQNGIKNVAPGSVVEEKYVREDVVEWFQLPHKAIKGTAQAVQYALLVNELNIPTSDLQAFLTTQCFNHQIVTSAVSLPEPVFQADELAKRGYNNFETMRRLEPGLIPIENKKEGAKEEKRKQQQVDVEALSLLLSYKDSKLEGTRFTA</sequence>